<evidence type="ECO:0000313" key="1">
    <source>
        <dbReference type="EMBL" id="RTR39653.1"/>
    </source>
</evidence>
<dbReference type="RefSeq" id="WP_126519670.1">
    <property type="nucleotide sequence ID" value="NZ_RXNU01000003.1"/>
</dbReference>
<name>A0A3S0J7M0_9GAMM</name>
<sequence length="273" mass="31050">MFEPLLTQPEILKLDHHSRLIVTLHESTSDFSLLQVMNGHIGEFVIVSISDDSLSVMVRLPPFLSITVEPSTADISSLLDDNRAALTRSAGQGWRLFSALGISPKMCAGQLREGLFIDVGFKSQAQFSIVQSKMWQIIALEQDNRLFHGPRELMRARALVARAVQHELKTEELLLEISELENVRSDLSTFSCSELVRRHPEISAEVTKLDAQLLRKKQWLSRSYNQSVERVSWQYSANHASINELQTRKLEYYKLLSTTAINDMVQQLIVDEE</sequence>
<protein>
    <submittedName>
        <fullName evidence="1">Uncharacterized protein</fullName>
    </submittedName>
</protein>
<comment type="caution">
    <text evidence="1">The sequence shown here is derived from an EMBL/GenBank/DDBJ whole genome shotgun (WGS) entry which is preliminary data.</text>
</comment>
<evidence type="ECO:0000313" key="2">
    <source>
        <dbReference type="Proteomes" id="UP000267448"/>
    </source>
</evidence>
<dbReference type="AlphaFoldDB" id="A0A3S0J7M0"/>
<proteinExistence type="predicted"/>
<accession>A0A3S0J7M0</accession>
<dbReference type="Proteomes" id="UP000267448">
    <property type="component" value="Unassembled WGS sequence"/>
</dbReference>
<gene>
    <name evidence="1" type="ORF">EKG38_07575</name>
</gene>
<reference evidence="1 2" key="1">
    <citation type="submission" date="2018-12" db="EMBL/GenBank/DDBJ databases">
        <authorList>
            <person name="Yu L."/>
        </authorList>
    </citation>
    <scope>NUCLEOTIDE SEQUENCE [LARGE SCALE GENOMIC DNA]</scope>
    <source>
        <strain evidence="1 2">HAW-EB2</strain>
    </source>
</reference>
<dbReference type="OrthoDB" id="6261638at2"/>
<organism evidence="1 2">
    <name type="scientific">Shewanella canadensis</name>
    <dbReference type="NCBI Taxonomy" id="271096"/>
    <lineage>
        <taxon>Bacteria</taxon>
        <taxon>Pseudomonadati</taxon>
        <taxon>Pseudomonadota</taxon>
        <taxon>Gammaproteobacteria</taxon>
        <taxon>Alteromonadales</taxon>
        <taxon>Shewanellaceae</taxon>
        <taxon>Shewanella</taxon>
    </lineage>
</organism>
<keyword evidence="2" id="KW-1185">Reference proteome</keyword>
<dbReference type="EMBL" id="RXNU01000003">
    <property type="protein sequence ID" value="RTR39653.1"/>
    <property type="molecule type" value="Genomic_DNA"/>
</dbReference>